<dbReference type="PROSITE" id="PS50211">
    <property type="entry name" value="DENN"/>
    <property type="match status" value="1"/>
</dbReference>
<accession>A0A3B3B5T3</accession>
<dbReference type="PaxDb" id="30732-ENSOMEP00000000522"/>
<evidence type="ECO:0000256" key="3">
    <source>
        <dbReference type="ARBA" id="ARBA00022658"/>
    </source>
</evidence>
<evidence type="ECO:0000256" key="5">
    <source>
        <dbReference type="ARBA" id="ARBA00023136"/>
    </source>
</evidence>
<dbReference type="FunFam" id="1.20.58.900:FF:000007">
    <property type="entry name" value="DENN domain-containing protein 5B"/>
    <property type="match status" value="1"/>
</dbReference>
<dbReference type="InterPro" id="IPR047277">
    <property type="entry name" value="PLAT_RAB6IP1"/>
</dbReference>
<evidence type="ECO:0000256" key="6">
    <source>
        <dbReference type="PROSITE-ProRule" id="PRU00152"/>
    </source>
</evidence>
<dbReference type="Ensembl" id="ENSOMET00000015708.1">
    <property type="protein sequence ID" value="ENSOMEP00000000522.1"/>
    <property type="gene ID" value="ENSOMEG00000001410.1"/>
</dbReference>
<feature type="domain" description="RUN" evidence="10">
    <location>
        <begin position="1202"/>
        <end position="1295"/>
    </location>
</feature>
<evidence type="ECO:0000313" key="12">
    <source>
        <dbReference type="Proteomes" id="UP000261560"/>
    </source>
</evidence>
<dbReference type="PANTHER" id="PTHR46070">
    <property type="entry name" value="PINSTRIPE, ISOFORM A"/>
    <property type="match status" value="1"/>
</dbReference>
<dbReference type="Gene3D" id="1.20.58.900">
    <property type="match status" value="3"/>
</dbReference>
<feature type="domain" description="PLAT" evidence="8">
    <location>
        <begin position="1023"/>
        <end position="1131"/>
    </location>
</feature>
<dbReference type="Pfam" id="PF02759">
    <property type="entry name" value="RUN"/>
    <property type="match status" value="2"/>
</dbReference>
<dbReference type="SMART" id="SM00800">
    <property type="entry name" value="uDENN"/>
    <property type="match status" value="1"/>
</dbReference>
<protein>
    <submittedName>
        <fullName evidence="11">DENN/MADD domain containing 5A</fullName>
    </submittedName>
</protein>
<sequence length="1295" mass="148415">MTTGFSSGSSRFADYFVICGLDTDSGLEPDELSALCQYIEATKFRDGARGKLAQANEGENFEQSPLRRTFKSKVLAHYPDNVEWSPFDQDAVGMLCMPKGLSFRTQIDSREPQFHSFIITREDGSRTYGFALTFFEEVTSKQICSAMQTLYHMHNAEQYDILHTPTTPKGPEDQRVPQPHHVLRAAPAISRLQRFNSYDISRDTLYVSKCICLITPMAFAQACRKVLQQLHQAVTSPQPPPLPLESYIFNILYEVPLPPPGRSLKFSGVYGPIVCQRPSTSELPLFDFPIGEMFNLLGVENVLQLFTCALLEMQILLFSQHYQRLMTVAESITALMFPFQWQHVYVPILPASLLHFLDAPVPYLMGLHSNGQDDRTKLELPQEANLCFVDIDNHFIELPEELPQFPNKLEFIQEISEVLMSFNVSPEGNILSRDSQAAYRSFRSVDVVSDTRNGNLASPLNSYLLRENETIARLQALVKRTGVSLEKLEVKEDASCIKDMRFHCDEEELKMHQLNIQVREVFANRFTQMFADYEVFVIQQGHDKESWFTNRDQMQNFDKASFLSDQPEPYLPFLSRFLETQMFASFIDSKILCHDDEEKEHTLRVFDTRVDKIRMLNVRTPTLRTSMYQKCTNIEDSETKVKNGYKKATIASPGPHDNELESDETDLQKAIEMRVAKIDHTALHPHLLDMKIGQGRYEQGFFPRLQSDVLSTGPSSNKWAKRSAPAQWRRRDRQKQHAEHLYLDNDQREHVECLFPELQLLLFLDYYWLSQSFKPCLKSVTVDVKYIQEARNLGTTIRQPKLSNLSPSVIAQTNWKFVEGLLKECRNKTKRMLVEKMGREAVELGHGEVSITGVEENTLIASLCDLLERIWSHGLQVKQGKSALWSHLLHYQDSKEKKNATPGSLGPPGFIHDTERRKSDGGGSAMPPMRISLIQDMRHIQNISEIKTDVGKARAWVRLSMEKKLLSRHLKQLLSDQELTKKLYKRYAFLRCDDEKEQFLYHLLSFNAVDYFCFTNVFTTIMIPYHVVVVPSKKLSGSMFTANPWVCVSGELAETGVLQVPRNTLEITFECQNLGKLTTVQMGHDNTGIYAKWLVECVVVRNEITGHTYKFPCGRWLGKGVDDGSLERILVGELMTPSTDGDERMCRTPPMQQSPGMMRRFTISPSSKPKLNTGQIQEGVGEAINGIVKHFHKPEKERGSLTLLLCGEYGLVWALEQVFLHGFKSPRLFKNVFIWDFLEKAQVYFESAEQREVAPDENWQTRVRHFCRFMRAINNTSRNIGKDGKFQMLVCLGAR</sequence>
<evidence type="ECO:0000259" key="9">
    <source>
        <dbReference type="PROSITE" id="PS50211"/>
    </source>
</evidence>
<dbReference type="SMART" id="SM00801">
    <property type="entry name" value="dDENN"/>
    <property type="match status" value="1"/>
</dbReference>
<dbReference type="GO" id="GO:0005085">
    <property type="term" value="F:guanyl-nucleotide exchange factor activity"/>
    <property type="evidence" value="ECO:0007669"/>
    <property type="project" value="UniProtKB-KW"/>
</dbReference>
<dbReference type="Pfam" id="PF03456">
    <property type="entry name" value="uDENN"/>
    <property type="match status" value="1"/>
</dbReference>
<evidence type="ECO:0000259" key="10">
    <source>
        <dbReference type="PROSITE" id="PS50826"/>
    </source>
</evidence>
<dbReference type="STRING" id="30732.ENSOMEP00000000522"/>
<evidence type="ECO:0000256" key="2">
    <source>
        <dbReference type="ARBA" id="ARBA00006664"/>
    </source>
</evidence>
<dbReference type="InterPro" id="IPR036392">
    <property type="entry name" value="PLAT/LH2_dom_sf"/>
</dbReference>
<dbReference type="PANTHER" id="PTHR46070:SF2">
    <property type="entry name" value="DENN DOMAIN-CONTAINING PROTEIN 5A"/>
    <property type="match status" value="1"/>
</dbReference>
<evidence type="ECO:0000313" key="11">
    <source>
        <dbReference type="Ensembl" id="ENSOMEP00000000522.1"/>
    </source>
</evidence>
<reference evidence="11" key="2">
    <citation type="submission" date="2025-09" db="UniProtKB">
        <authorList>
            <consortium name="Ensembl"/>
        </authorList>
    </citation>
    <scope>IDENTIFICATION</scope>
</reference>
<dbReference type="GO" id="GO:0005829">
    <property type="term" value="C:cytosol"/>
    <property type="evidence" value="ECO:0007669"/>
    <property type="project" value="GOC"/>
</dbReference>
<dbReference type="GeneTree" id="ENSGT00940000153678"/>
<dbReference type="GO" id="GO:0031267">
    <property type="term" value="F:small GTPase binding"/>
    <property type="evidence" value="ECO:0007669"/>
    <property type="project" value="InterPro"/>
</dbReference>
<evidence type="ECO:0000259" key="8">
    <source>
        <dbReference type="PROSITE" id="PS50095"/>
    </source>
</evidence>
<dbReference type="InterPro" id="IPR005113">
    <property type="entry name" value="uDENN_dom"/>
</dbReference>
<feature type="domain" description="RUN" evidence="10">
    <location>
        <begin position="854"/>
        <end position="1019"/>
    </location>
</feature>
<dbReference type="Gene3D" id="3.30.450.200">
    <property type="match status" value="1"/>
</dbReference>
<dbReference type="CDD" id="cd17690">
    <property type="entry name" value="RUN1_DENND5A"/>
    <property type="match status" value="1"/>
</dbReference>
<evidence type="ECO:0000256" key="1">
    <source>
        <dbReference type="ARBA" id="ARBA00004370"/>
    </source>
</evidence>
<dbReference type="GO" id="GO:0050933">
    <property type="term" value="P:early stripe melanocyte differentiation"/>
    <property type="evidence" value="ECO:0007669"/>
    <property type="project" value="Ensembl"/>
</dbReference>
<proteinExistence type="inferred from homology"/>
<dbReference type="GO" id="GO:0016020">
    <property type="term" value="C:membrane"/>
    <property type="evidence" value="ECO:0007669"/>
    <property type="project" value="UniProtKB-SubCell"/>
</dbReference>
<dbReference type="InterPro" id="IPR047294">
    <property type="entry name" value="RUN1_DENND5A"/>
</dbReference>
<dbReference type="FunFam" id="2.60.60.20:FF:000001">
    <property type="entry name" value="DENN domain containing 5B"/>
    <property type="match status" value="1"/>
</dbReference>
<reference evidence="11" key="1">
    <citation type="submission" date="2025-08" db="UniProtKB">
        <authorList>
            <consortium name="Ensembl"/>
        </authorList>
    </citation>
    <scope>IDENTIFICATION</scope>
</reference>
<dbReference type="SMART" id="SM00799">
    <property type="entry name" value="DENN"/>
    <property type="match status" value="1"/>
</dbReference>
<dbReference type="SUPFAM" id="SSF49723">
    <property type="entry name" value="Lipase/lipooxygenase domain (PLAT/LH2 domain)"/>
    <property type="match status" value="1"/>
</dbReference>
<comment type="subcellular location">
    <subcellularLocation>
        <location evidence="1">Membrane</location>
    </subcellularLocation>
</comment>
<keyword evidence="4" id="KW-0677">Repeat</keyword>
<dbReference type="InterPro" id="IPR047278">
    <property type="entry name" value="DEN5A/B"/>
</dbReference>
<dbReference type="PROSITE" id="PS50095">
    <property type="entry name" value="PLAT"/>
    <property type="match status" value="1"/>
</dbReference>
<keyword evidence="3" id="KW-0344">Guanine-nucleotide releasing factor</keyword>
<dbReference type="InterPro" id="IPR037516">
    <property type="entry name" value="Tripartite_DENN"/>
</dbReference>
<keyword evidence="5" id="KW-0472">Membrane</keyword>
<comment type="caution">
    <text evidence="6">Lacks conserved residue(s) required for the propagation of feature annotation.</text>
</comment>
<dbReference type="Pfam" id="PF03455">
    <property type="entry name" value="dDENN"/>
    <property type="match status" value="1"/>
</dbReference>
<dbReference type="GO" id="GO:0005802">
    <property type="term" value="C:trans-Golgi network"/>
    <property type="evidence" value="ECO:0007669"/>
    <property type="project" value="TreeGrafter"/>
</dbReference>
<dbReference type="GO" id="GO:0042147">
    <property type="term" value="P:retrograde transport, endosome to Golgi"/>
    <property type="evidence" value="ECO:0007669"/>
    <property type="project" value="TreeGrafter"/>
</dbReference>
<organism evidence="11 12">
    <name type="scientific">Oryzias melastigma</name>
    <name type="common">Marine medaka</name>
    <dbReference type="NCBI Taxonomy" id="30732"/>
    <lineage>
        <taxon>Eukaryota</taxon>
        <taxon>Metazoa</taxon>
        <taxon>Chordata</taxon>
        <taxon>Craniata</taxon>
        <taxon>Vertebrata</taxon>
        <taxon>Euteleostomi</taxon>
        <taxon>Actinopterygii</taxon>
        <taxon>Neopterygii</taxon>
        <taxon>Teleostei</taxon>
        <taxon>Neoteleostei</taxon>
        <taxon>Acanthomorphata</taxon>
        <taxon>Ovalentaria</taxon>
        <taxon>Atherinomorphae</taxon>
        <taxon>Beloniformes</taxon>
        <taxon>Adrianichthyidae</taxon>
        <taxon>Oryziinae</taxon>
        <taxon>Oryzias</taxon>
    </lineage>
</organism>
<dbReference type="Proteomes" id="UP000261560">
    <property type="component" value="Unplaced"/>
</dbReference>
<dbReference type="Gene3D" id="3.40.50.11500">
    <property type="match status" value="1"/>
</dbReference>
<dbReference type="FunFam" id="1.20.58.900:FF:000003">
    <property type="entry name" value="DENN domain containing 5A"/>
    <property type="match status" value="1"/>
</dbReference>
<dbReference type="InterPro" id="IPR005112">
    <property type="entry name" value="dDENN_dom"/>
</dbReference>
<dbReference type="InterPro" id="IPR001194">
    <property type="entry name" value="cDENN_dom"/>
</dbReference>
<dbReference type="InterPro" id="IPR004012">
    <property type="entry name" value="Run_dom"/>
</dbReference>
<feature type="domain" description="UDENN" evidence="9">
    <location>
        <begin position="54"/>
        <end position="600"/>
    </location>
</feature>
<dbReference type="SMART" id="SM00593">
    <property type="entry name" value="RUN"/>
    <property type="match status" value="1"/>
</dbReference>
<dbReference type="CDD" id="cd01757">
    <property type="entry name" value="PLAT_RAB6IP1"/>
    <property type="match status" value="1"/>
</dbReference>
<dbReference type="PROSITE" id="PS50826">
    <property type="entry name" value="RUN"/>
    <property type="match status" value="2"/>
</dbReference>
<dbReference type="Pfam" id="PF01477">
    <property type="entry name" value="PLAT"/>
    <property type="match status" value="1"/>
</dbReference>
<dbReference type="InterPro" id="IPR037213">
    <property type="entry name" value="Run_dom_sf"/>
</dbReference>
<dbReference type="InterPro" id="IPR043153">
    <property type="entry name" value="DENN_C"/>
</dbReference>
<keyword evidence="12" id="KW-1185">Reference proteome</keyword>
<comment type="similarity">
    <text evidence="2">Belongs to the RAB6IP1 family.</text>
</comment>
<dbReference type="Gene3D" id="2.60.60.20">
    <property type="entry name" value="PLAT/LH2 domain"/>
    <property type="match status" value="1"/>
</dbReference>
<dbReference type="InterPro" id="IPR001024">
    <property type="entry name" value="PLAT/LH2_dom"/>
</dbReference>
<evidence type="ECO:0000256" key="4">
    <source>
        <dbReference type="ARBA" id="ARBA00022737"/>
    </source>
</evidence>
<dbReference type="Pfam" id="PF02141">
    <property type="entry name" value="DENN"/>
    <property type="match status" value="1"/>
</dbReference>
<name>A0A3B3B5T3_ORYME</name>
<feature type="region of interest" description="Disordered" evidence="7">
    <location>
        <begin position="896"/>
        <end position="925"/>
    </location>
</feature>
<dbReference type="SUPFAM" id="SSF140741">
    <property type="entry name" value="RUN domain-like"/>
    <property type="match status" value="2"/>
</dbReference>
<evidence type="ECO:0000256" key="7">
    <source>
        <dbReference type="SAM" id="MobiDB-lite"/>
    </source>
</evidence>